<feature type="signal peptide" evidence="2">
    <location>
        <begin position="1"/>
        <end position="26"/>
    </location>
</feature>
<dbReference type="Proteomes" id="UP000636579">
    <property type="component" value="Unassembled WGS sequence"/>
</dbReference>
<evidence type="ECO:0000313" key="5">
    <source>
        <dbReference type="Proteomes" id="UP000636579"/>
    </source>
</evidence>
<keyword evidence="2" id="KW-0732">Signal</keyword>
<protein>
    <recommendedName>
        <fullName evidence="3">AMIN-like domain-containing protein</fullName>
    </recommendedName>
</protein>
<evidence type="ECO:0000256" key="2">
    <source>
        <dbReference type="SAM" id="SignalP"/>
    </source>
</evidence>
<evidence type="ECO:0000313" key="4">
    <source>
        <dbReference type="EMBL" id="MBE1513707.1"/>
    </source>
</evidence>
<dbReference type="RefSeq" id="WP_192590562.1">
    <property type="nucleotide sequence ID" value="NZ_JADBEE010000001.1"/>
</dbReference>
<accession>A0ABR9J3Y8</accession>
<evidence type="ECO:0000259" key="3">
    <source>
        <dbReference type="Pfam" id="PF24837"/>
    </source>
</evidence>
<dbReference type="Pfam" id="PF24837">
    <property type="entry name" value="AMIN-like"/>
    <property type="match status" value="1"/>
</dbReference>
<feature type="chain" id="PRO_5047092179" description="AMIN-like domain-containing protein" evidence="2">
    <location>
        <begin position="27"/>
        <end position="243"/>
    </location>
</feature>
<dbReference type="EMBL" id="JADBEE010000001">
    <property type="protein sequence ID" value="MBE1513707.1"/>
    <property type="molecule type" value="Genomic_DNA"/>
</dbReference>
<organism evidence="4 5">
    <name type="scientific">Nesterenkonia halotolerans</name>
    <dbReference type="NCBI Taxonomy" id="225325"/>
    <lineage>
        <taxon>Bacteria</taxon>
        <taxon>Bacillati</taxon>
        <taxon>Actinomycetota</taxon>
        <taxon>Actinomycetes</taxon>
        <taxon>Micrococcales</taxon>
        <taxon>Micrococcaceae</taxon>
        <taxon>Nesterenkonia</taxon>
    </lineage>
</organism>
<dbReference type="InterPro" id="IPR056303">
    <property type="entry name" value="AMIN-like"/>
</dbReference>
<comment type="caution">
    <text evidence="4">The sequence shown here is derived from an EMBL/GenBank/DDBJ whole genome shotgun (WGS) entry which is preliminary data.</text>
</comment>
<sequence length="243" mass="25967">MTRRPMAFTAAIAASTLALTSCGASDDDTEPDPATTEQAPTEQKPSSEASGTETATPENDGSSPEAEDTPTAEPTQSQETPVDKSEPFDPEEFTLDGVQQDTGSADLGDITDVRRGLHDGFERVVFEFSTNAEPSFYSVQWAEDPSSMMMQEPIDVAGDAALLFRVNGVHAGLPEDSPAGDELFEFDEGDPFVIEGSSVFTEVHPGGRVEADAQYFIGLDTQREIRVEALGDPGRIVIDVATE</sequence>
<feature type="domain" description="AMIN-like" evidence="3">
    <location>
        <begin position="110"/>
        <end position="241"/>
    </location>
</feature>
<gene>
    <name evidence="4" type="ORF">H4W26_000462</name>
</gene>
<evidence type="ECO:0000256" key="1">
    <source>
        <dbReference type="SAM" id="MobiDB-lite"/>
    </source>
</evidence>
<feature type="compositionally biased region" description="Polar residues" evidence="1">
    <location>
        <begin position="38"/>
        <end position="62"/>
    </location>
</feature>
<proteinExistence type="predicted"/>
<feature type="region of interest" description="Disordered" evidence="1">
    <location>
        <begin position="21"/>
        <end position="110"/>
    </location>
</feature>
<name>A0ABR9J3Y8_9MICC</name>
<reference evidence="4 5" key="1">
    <citation type="submission" date="2020-10" db="EMBL/GenBank/DDBJ databases">
        <title>Sequencing the genomes of 1000 actinobacteria strains.</title>
        <authorList>
            <person name="Klenk H.-P."/>
        </authorList>
    </citation>
    <scope>NUCLEOTIDE SEQUENCE [LARGE SCALE GENOMIC DNA]</scope>
    <source>
        <strain evidence="4 5">DSM 15474</strain>
    </source>
</reference>
<dbReference type="PROSITE" id="PS51257">
    <property type="entry name" value="PROKAR_LIPOPROTEIN"/>
    <property type="match status" value="1"/>
</dbReference>
<keyword evidence="5" id="KW-1185">Reference proteome</keyword>